<dbReference type="InterPro" id="IPR007940">
    <property type="entry name" value="SH3BP5"/>
</dbReference>
<evidence type="ECO:0000256" key="2">
    <source>
        <dbReference type="ARBA" id="ARBA00023054"/>
    </source>
</evidence>
<keyword evidence="6" id="KW-1185">Reference proteome</keyword>
<dbReference type="GO" id="GO:0004860">
    <property type="term" value="F:protein kinase inhibitor activity"/>
    <property type="evidence" value="ECO:0007669"/>
    <property type="project" value="TreeGrafter"/>
</dbReference>
<feature type="coiled-coil region" evidence="3">
    <location>
        <begin position="15"/>
        <end position="49"/>
    </location>
</feature>
<dbReference type="EMBL" id="JAHXZJ010001492">
    <property type="protein sequence ID" value="KAH0552629.1"/>
    <property type="molecule type" value="Genomic_DNA"/>
</dbReference>
<feature type="compositionally biased region" description="Polar residues" evidence="4">
    <location>
        <begin position="395"/>
        <end position="408"/>
    </location>
</feature>
<dbReference type="AlphaFoldDB" id="A0AAV7IJL8"/>
<feature type="region of interest" description="Disordered" evidence="4">
    <location>
        <begin position="345"/>
        <end position="420"/>
    </location>
</feature>
<dbReference type="PANTHER" id="PTHR19423:SF1">
    <property type="entry name" value="SH3 DOMAIN-BINDING PROTEIN 5"/>
    <property type="match status" value="1"/>
</dbReference>
<reference evidence="5 6" key="1">
    <citation type="journal article" date="2021" name="J. Hered.">
        <title>A chromosome-level genome assembly of the parasitoid wasp, Cotesia glomerata (Hymenoptera: Braconidae).</title>
        <authorList>
            <person name="Pinto B.J."/>
            <person name="Weis J.J."/>
            <person name="Gamble T."/>
            <person name="Ode P.J."/>
            <person name="Paul R."/>
            <person name="Zaspel J.M."/>
        </authorList>
    </citation>
    <scope>NUCLEOTIDE SEQUENCE [LARGE SCALE GENOMIC DNA]</scope>
    <source>
        <strain evidence="5">CgM1</strain>
    </source>
</reference>
<feature type="region of interest" description="Disordered" evidence="4">
    <location>
        <begin position="273"/>
        <end position="292"/>
    </location>
</feature>
<feature type="compositionally biased region" description="Low complexity" evidence="4">
    <location>
        <begin position="351"/>
        <end position="365"/>
    </location>
</feature>
<organism evidence="5 6">
    <name type="scientific">Cotesia glomerata</name>
    <name type="common">Lepidopteran parasitic wasp</name>
    <name type="synonym">Apanteles glomeratus</name>
    <dbReference type="NCBI Taxonomy" id="32391"/>
    <lineage>
        <taxon>Eukaryota</taxon>
        <taxon>Metazoa</taxon>
        <taxon>Ecdysozoa</taxon>
        <taxon>Arthropoda</taxon>
        <taxon>Hexapoda</taxon>
        <taxon>Insecta</taxon>
        <taxon>Pterygota</taxon>
        <taxon>Neoptera</taxon>
        <taxon>Endopterygota</taxon>
        <taxon>Hymenoptera</taxon>
        <taxon>Apocrita</taxon>
        <taxon>Ichneumonoidea</taxon>
        <taxon>Braconidae</taxon>
        <taxon>Microgastrinae</taxon>
        <taxon>Cotesia</taxon>
    </lineage>
</organism>
<proteinExistence type="inferred from homology"/>
<feature type="compositionally biased region" description="Basic and acidic residues" evidence="4">
    <location>
        <begin position="409"/>
        <end position="418"/>
    </location>
</feature>
<feature type="coiled-coil region" evidence="3">
    <location>
        <begin position="159"/>
        <end position="228"/>
    </location>
</feature>
<feature type="compositionally biased region" description="Low complexity" evidence="4">
    <location>
        <begin position="372"/>
        <end position="390"/>
    </location>
</feature>
<dbReference type="Proteomes" id="UP000826195">
    <property type="component" value="Unassembled WGS sequence"/>
</dbReference>
<comment type="caution">
    <text evidence="5">The sequence shown here is derived from an EMBL/GenBank/DDBJ whole genome shotgun (WGS) entry which is preliminary data.</text>
</comment>
<dbReference type="PANTHER" id="PTHR19423">
    <property type="entry name" value="SH3 DOMAIN-BINDING PROTEIN 5"/>
    <property type="match status" value="1"/>
</dbReference>
<evidence type="ECO:0000256" key="3">
    <source>
        <dbReference type="SAM" id="Coils"/>
    </source>
</evidence>
<dbReference type="GO" id="GO:0005737">
    <property type="term" value="C:cytoplasm"/>
    <property type="evidence" value="ECO:0007669"/>
    <property type="project" value="TreeGrafter"/>
</dbReference>
<protein>
    <recommendedName>
        <fullName evidence="7">SH3 domain-binding protein 5 homolog</fullName>
    </recommendedName>
</protein>
<comment type="similarity">
    <text evidence="1">Belongs to the SH3BP5 family.</text>
</comment>
<evidence type="ECO:0000313" key="5">
    <source>
        <dbReference type="EMBL" id="KAH0552629.1"/>
    </source>
</evidence>
<evidence type="ECO:0000256" key="1">
    <source>
        <dbReference type="ARBA" id="ARBA00007796"/>
    </source>
</evidence>
<keyword evidence="2 3" id="KW-0175">Coiled coil</keyword>
<accession>A0AAV7IJL8</accession>
<feature type="compositionally biased region" description="Basic and acidic residues" evidence="4">
    <location>
        <begin position="283"/>
        <end position="292"/>
    </location>
</feature>
<dbReference type="Pfam" id="PF05276">
    <property type="entry name" value="SH3BP5"/>
    <property type="match status" value="1"/>
</dbReference>
<name>A0AAV7IJL8_COTGL</name>
<evidence type="ECO:0000256" key="4">
    <source>
        <dbReference type="SAM" id="MobiDB-lite"/>
    </source>
</evidence>
<evidence type="ECO:0000313" key="6">
    <source>
        <dbReference type="Proteomes" id="UP000826195"/>
    </source>
</evidence>
<evidence type="ECO:0008006" key="7">
    <source>
        <dbReference type="Google" id="ProtNLM"/>
    </source>
</evidence>
<dbReference type="GO" id="GO:0035556">
    <property type="term" value="P:intracellular signal transduction"/>
    <property type="evidence" value="ECO:0007669"/>
    <property type="project" value="InterPro"/>
</dbReference>
<gene>
    <name evidence="5" type="ORF">KQX54_013463</name>
</gene>
<sequence>MADVDDADAPLDPRIQIELENLNSATDDINKLEIELDEANSTFKQLLSESTKQLEEFVNKLGHSCIEKARCYYEASEVARQAQIQCQHQAHLYQRASEIHAAAKETVALAEARFISHRHEWNFDQAWQDMLNHATIKVMDAENQKAECGREHHRKAVLFHDADKKAQQLEEKYRRAIIKARPYFEVRANCEQKLAQQKEKVQCLEKAVKEAKRAYAESFQALEKISNEIHQQRRELSIMVNGPREPGVGAELITPDGSLDYKDELNRVTAGRLDSLTSETDSDERARDIEDVNELKDRMENLSARSVDGSESTSSQWELELQSVLAINNYSKSLTSSPVNAYSFNNKKDNLSSNNNNNNNNNDINEPTESINELSDNQNNLDNNANGLNNESKDNVPSNVFTNNSDVSSTRESEKDSHVQAQFVESPKKREPTCKISSVKELPLLSIFNRSSSLRMSRDRSCSMVNLDDKNNIKSILDNTDLKNIQAVSVERLACARNILMSDK</sequence>